<comment type="catalytic activity">
    <reaction evidence="1">
        <text>ATP-independent breakage of single-stranded DNA, followed by passage and rejoining.</text>
        <dbReference type="EC" id="5.6.2.1"/>
    </reaction>
</comment>
<keyword evidence="1" id="KW-0238">DNA-binding</keyword>
<comment type="caution">
    <text evidence="3">The sequence shown here is derived from an EMBL/GenBank/DDBJ whole genome shotgun (WGS) entry which is preliminary data.</text>
</comment>
<name>A0ABV2ARF3_9EUKA</name>
<dbReference type="SUPFAM" id="SSF56712">
    <property type="entry name" value="Prokaryotic type I DNA topoisomerase"/>
    <property type="match status" value="1"/>
</dbReference>
<reference evidence="3 4" key="1">
    <citation type="journal article" date="2024" name="BMC Biol.">
        <title>Comparative genomics of Ascetosporea gives new insight into the evolutionary basis for animal parasitism in Rhizaria.</title>
        <authorList>
            <person name="Hiltunen Thoren M."/>
            <person name="Onut-Brannstrom I."/>
            <person name="Alfjorden A."/>
            <person name="Peckova H."/>
            <person name="Swords F."/>
            <person name="Hooper C."/>
            <person name="Holzer A.S."/>
            <person name="Bass D."/>
            <person name="Burki F."/>
        </authorList>
    </citation>
    <scope>NUCLEOTIDE SEQUENCE [LARGE SCALE GENOMIC DNA]</scope>
    <source>
        <strain evidence="3">20-A016</strain>
    </source>
</reference>
<sequence length="73" mass="8581">DKKQIARTLKEEAKNCQKLILWLDCDREGENIAFEVIDICLAANPKLNIKRAKFSALIPRYPRIQFITIKYLF</sequence>
<dbReference type="Pfam" id="PF01751">
    <property type="entry name" value="Toprim"/>
    <property type="match status" value="1"/>
</dbReference>
<keyword evidence="1 3" id="KW-0413">Isomerase</keyword>
<dbReference type="InterPro" id="IPR023405">
    <property type="entry name" value="Topo_IA_core_domain"/>
</dbReference>
<evidence type="ECO:0000256" key="1">
    <source>
        <dbReference type="RuleBase" id="RU362092"/>
    </source>
</evidence>
<evidence type="ECO:0000259" key="2">
    <source>
        <dbReference type="PROSITE" id="PS50880"/>
    </source>
</evidence>
<dbReference type="Proteomes" id="UP001439008">
    <property type="component" value="Unassembled WGS sequence"/>
</dbReference>
<dbReference type="GO" id="GO:0003917">
    <property type="term" value="F:DNA topoisomerase type I (single strand cut, ATP-independent) activity"/>
    <property type="evidence" value="ECO:0007669"/>
    <property type="project" value="UniProtKB-EC"/>
</dbReference>
<feature type="domain" description="Toprim" evidence="2">
    <location>
        <begin position="1"/>
        <end position="59"/>
    </location>
</feature>
<evidence type="ECO:0000313" key="4">
    <source>
        <dbReference type="Proteomes" id="UP001439008"/>
    </source>
</evidence>
<organism evidence="3 4">
    <name type="scientific">Bonamia ostreae</name>
    <dbReference type="NCBI Taxonomy" id="126728"/>
    <lineage>
        <taxon>Eukaryota</taxon>
        <taxon>Sar</taxon>
        <taxon>Rhizaria</taxon>
        <taxon>Endomyxa</taxon>
        <taxon>Ascetosporea</taxon>
        <taxon>Haplosporida</taxon>
        <taxon>Bonamia</taxon>
    </lineage>
</organism>
<keyword evidence="1" id="KW-0799">Topoisomerase</keyword>
<accession>A0ABV2ARF3</accession>
<dbReference type="EMBL" id="JBDODL010002022">
    <property type="protein sequence ID" value="MES1921983.1"/>
    <property type="molecule type" value="Genomic_DNA"/>
</dbReference>
<comment type="similarity">
    <text evidence="1">Belongs to the type IA topoisomerase family.</text>
</comment>
<dbReference type="EC" id="5.6.2.1" evidence="1"/>
<dbReference type="PANTHER" id="PTHR11390">
    <property type="entry name" value="PROKARYOTIC DNA TOPOISOMERASE"/>
    <property type="match status" value="1"/>
</dbReference>
<dbReference type="PROSITE" id="PS50880">
    <property type="entry name" value="TOPRIM"/>
    <property type="match status" value="1"/>
</dbReference>
<gene>
    <name evidence="3" type="primary">TOP3A</name>
    <name evidence="3" type="ORF">MHBO_003507</name>
</gene>
<protein>
    <recommendedName>
        <fullName evidence="1">DNA topoisomerase</fullName>
        <ecNumber evidence="1">5.6.2.1</ecNumber>
    </recommendedName>
</protein>
<dbReference type="InterPro" id="IPR000380">
    <property type="entry name" value="Topo_IA"/>
</dbReference>
<keyword evidence="4" id="KW-1185">Reference proteome</keyword>
<comment type="function">
    <text evidence="1">Introduces a single-strand break via transesterification at a target site in duplex DNA. Releases the supercoiling and torsional tension of DNA introduced during the DNA replication and transcription by transiently cleaving and rejoining one strand of the DNA duplex. The scissile phosphodiester is attacked by the catalytic tyrosine of the enzyme, resulting in the formation of a DNA-(5'-phosphotyrosyl)-enzyme intermediate and the expulsion of a 3'-OH DNA strand.</text>
</comment>
<feature type="non-terminal residue" evidence="3">
    <location>
        <position position="1"/>
    </location>
</feature>
<dbReference type="InterPro" id="IPR006171">
    <property type="entry name" value="TOPRIM_dom"/>
</dbReference>
<dbReference type="Gene3D" id="3.40.50.140">
    <property type="match status" value="1"/>
</dbReference>
<dbReference type="PANTHER" id="PTHR11390:SF21">
    <property type="entry name" value="DNA TOPOISOMERASE 3-ALPHA"/>
    <property type="match status" value="1"/>
</dbReference>
<proteinExistence type="inferred from homology"/>
<evidence type="ECO:0000313" key="3">
    <source>
        <dbReference type="EMBL" id="MES1921983.1"/>
    </source>
</evidence>